<dbReference type="Proteomes" id="UP000198703">
    <property type="component" value="Unassembled WGS sequence"/>
</dbReference>
<evidence type="ECO:0000313" key="2">
    <source>
        <dbReference type="EMBL" id="SEA86812.1"/>
    </source>
</evidence>
<dbReference type="AlphaFoldDB" id="A0A1H4ERA4"/>
<evidence type="ECO:0000313" key="3">
    <source>
        <dbReference type="Proteomes" id="UP000198703"/>
    </source>
</evidence>
<sequence length="336" mass="35990">MIARALVAAGLAAVLAGGAAQAETVDCDSAPVFGPALFTDFCWDCVFPIRIAGVGGSAGETPSRANDQPICLCQDTLGVPHVGVAISYWEPARVIELVNAPGCSPALGGLKLPNAGITNYGTLGTPLNTVGDAAFQHYHMWSFPVMVMLQLLTVDRCVQDGYLDLDLMYISELDPTWTRSELAYWTTPEVALVAQPEVALLCVGDAIAANAGEPIDALFWCAGSWGSLYALDGVVLSPASRPVATSIMATRALAVAHRRGLSWRTMGSDTMCAAKLDPFIPKSQYQMSMWHPLPEANGKHAIGESSLQWGEWRNVPGQDDTVYVVWRWNDCCTASR</sequence>
<keyword evidence="1" id="KW-0732">Signal</keyword>
<dbReference type="RefSeq" id="WP_093255392.1">
    <property type="nucleotide sequence ID" value="NZ_FNQM01000015.1"/>
</dbReference>
<keyword evidence="3" id="KW-1185">Reference proteome</keyword>
<reference evidence="2 3" key="1">
    <citation type="submission" date="2016-10" db="EMBL/GenBank/DDBJ databases">
        <authorList>
            <person name="de Groot N.N."/>
        </authorList>
    </citation>
    <scope>NUCLEOTIDE SEQUENCE [LARGE SCALE GENOMIC DNA]</scope>
    <source>
        <strain evidence="2 3">DSM 15345</strain>
    </source>
</reference>
<dbReference type="Pfam" id="PF06834">
    <property type="entry name" value="TraU"/>
    <property type="match status" value="1"/>
</dbReference>
<dbReference type="STRING" id="89524.SAMN05444370_11519"/>
<dbReference type="EMBL" id="FNQM01000015">
    <property type="protein sequence ID" value="SEA86812.1"/>
    <property type="molecule type" value="Genomic_DNA"/>
</dbReference>
<evidence type="ECO:0000256" key="1">
    <source>
        <dbReference type="SAM" id="SignalP"/>
    </source>
</evidence>
<dbReference type="OrthoDB" id="9788211at2"/>
<gene>
    <name evidence="2" type="ORF">SAMN05444370_11519</name>
</gene>
<name>A0A1H4ERA4_9RHOB</name>
<dbReference type="InterPro" id="IPR009649">
    <property type="entry name" value="TraU"/>
</dbReference>
<protein>
    <submittedName>
        <fullName evidence="2">Conjugal transfer pilus assembly protein TraU</fullName>
    </submittedName>
</protein>
<feature type="chain" id="PRO_5011467804" evidence="1">
    <location>
        <begin position="23"/>
        <end position="336"/>
    </location>
</feature>
<organism evidence="2 3">
    <name type="scientific">Rubrimonas cliftonensis</name>
    <dbReference type="NCBI Taxonomy" id="89524"/>
    <lineage>
        <taxon>Bacteria</taxon>
        <taxon>Pseudomonadati</taxon>
        <taxon>Pseudomonadota</taxon>
        <taxon>Alphaproteobacteria</taxon>
        <taxon>Rhodobacterales</taxon>
        <taxon>Paracoccaceae</taxon>
        <taxon>Rubrimonas</taxon>
    </lineage>
</organism>
<accession>A0A1H4ERA4</accession>
<feature type="signal peptide" evidence="1">
    <location>
        <begin position="1"/>
        <end position="22"/>
    </location>
</feature>
<proteinExistence type="predicted"/>